<name>A0A6A4QUT8_LUPAL</name>
<organism evidence="1 2">
    <name type="scientific">Lupinus albus</name>
    <name type="common">White lupine</name>
    <name type="synonym">Lupinus termis</name>
    <dbReference type="NCBI Taxonomy" id="3870"/>
    <lineage>
        <taxon>Eukaryota</taxon>
        <taxon>Viridiplantae</taxon>
        <taxon>Streptophyta</taxon>
        <taxon>Embryophyta</taxon>
        <taxon>Tracheophyta</taxon>
        <taxon>Spermatophyta</taxon>
        <taxon>Magnoliopsida</taxon>
        <taxon>eudicotyledons</taxon>
        <taxon>Gunneridae</taxon>
        <taxon>Pentapetalae</taxon>
        <taxon>rosids</taxon>
        <taxon>fabids</taxon>
        <taxon>Fabales</taxon>
        <taxon>Fabaceae</taxon>
        <taxon>Papilionoideae</taxon>
        <taxon>50 kb inversion clade</taxon>
        <taxon>genistoids sensu lato</taxon>
        <taxon>core genistoids</taxon>
        <taxon>Genisteae</taxon>
        <taxon>Lupinus</taxon>
    </lineage>
</organism>
<dbReference type="AlphaFoldDB" id="A0A6A4QUT8"/>
<proteinExistence type="predicted"/>
<dbReference type="OrthoDB" id="1069523at2759"/>
<dbReference type="Proteomes" id="UP000447434">
    <property type="component" value="Chromosome 3"/>
</dbReference>
<sequence>MVEASNLGHSMYAVSMQRCYLVMLNPKRIGSTNAVVARLEIPRHLNFPLGFHGFWAAK</sequence>
<comment type="caution">
    <text evidence="1">The sequence shown here is derived from an EMBL/GenBank/DDBJ whole genome shotgun (WGS) entry which is preliminary data.</text>
</comment>
<protein>
    <submittedName>
        <fullName evidence="1">Putative oxidoreductase</fullName>
    </submittedName>
</protein>
<evidence type="ECO:0000313" key="2">
    <source>
        <dbReference type="Proteomes" id="UP000447434"/>
    </source>
</evidence>
<evidence type="ECO:0000313" key="1">
    <source>
        <dbReference type="EMBL" id="KAE9617861.1"/>
    </source>
</evidence>
<keyword evidence="2" id="KW-1185">Reference proteome</keyword>
<reference evidence="2" key="1">
    <citation type="journal article" date="2020" name="Nat. Commun.">
        <title>Genome sequence of the cluster root forming white lupin.</title>
        <authorList>
            <person name="Hufnagel B."/>
            <person name="Marques A."/>
            <person name="Soriano A."/>
            <person name="Marques L."/>
            <person name="Divol F."/>
            <person name="Doumas P."/>
            <person name="Sallet E."/>
            <person name="Mancinotti D."/>
            <person name="Carrere S."/>
            <person name="Marande W."/>
            <person name="Arribat S."/>
            <person name="Keller J."/>
            <person name="Huneau C."/>
            <person name="Blein T."/>
            <person name="Aime D."/>
            <person name="Laguerre M."/>
            <person name="Taylor J."/>
            <person name="Schubert V."/>
            <person name="Nelson M."/>
            <person name="Geu-Flores F."/>
            <person name="Crespi M."/>
            <person name="Gallardo-Guerrero K."/>
            <person name="Delaux P.-M."/>
            <person name="Salse J."/>
            <person name="Berges H."/>
            <person name="Guyot R."/>
            <person name="Gouzy J."/>
            <person name="Peret B."/>
        </authorList>
    </citation>
    <scope>NUCLEOTIDE SEQUENCE [LARGE SCALE GENOMIC DNA]</scope>
    <source>
        <strain evidence="2">cv. Amiga</strain>
    </source>
</reference>
<gene>
    <name evidence="1" type="ORF">Lalb_Chr03g0040071</name>
</gene>
<accession>A0A6A4QUT8</accession>
<dbReference type="EMBL" id="WOCE01000003">
    <property type="protein sequence ID" value="KAE9617861.1"/>
    <property type="molecule type" value="Genomic_DNA"/>
</dbReference>